<dbReference type="GO" id="GO:0050308">
    <property type="term" value="F:sugar-phosphatase activity"/>
    <property type="evidence" value="ECO:0007669"/>
    <property type="project" value="TreeGrafter"/>
</dbReference>
<dbReference type="InterPro" id="IPR023214">
    <property type="entry name" value="HAD_sf"/>
</dbReference>
<dbReference type="InterPro" id="IPR006439">
    <property type="entry name" value="HAD-SF_hydro_IA"/>
</dbReference>
<dbReference type="OrthoDB" id="9800058at2"/>
<dbReference type="EMBL" id="SNVW01000003">
    <property type="protein sequence ID" value="TDN45362.1"/>
    <property type="molecule type" value="Genomic_DNA"/>
</dbReference>
<organism evidence="1 2">
    <name type="scientific">Curtobacterium flaccumfaciens</name>
    <dbReference type="NCBI Taxonomy" id="2035"/>
    <lineage>
        <taxon>Bacteria</taxon>
        <taxon>Bacillati</taxon>
        <taxon>Actinomycetota</taxon>
        <taxon>Actinomycetes</taxon>
        <taxon>Micrococcales</taxon>
        <taxon>Microbacteriaceae</taxon>
        <taxon>Curtobacterium</taxon>
    </lineage>
</organism>
<dbReference type="InterPro" id="IPR023198">
    <property type="entry name" value="PGP-like_dom2"/>
</dbReference>
<dbReference type="Proteomes" id="UP000295764">
    <property type="component" value="Unassembled WGS sequence"/>
</dbReference>
<dbReference type="PANTHER" id="PTHR43481:SF4">
    <property type="entry name" value="GLYCEROL-1-PHOSPHATE PHOSPHOHYDROLASE 1-RELATED"/>
    <property type="match status" value="1"/>
</dbReference>
<dbReference type="Gene3D" id="1.10.150.240">
    <property type="entry name" value="Putative phosphatase, domain 2"/>
    <property type="match status" value="1"/>
</dbReference>
<dbReference type="InterPro" id="IPR036412">
    <property type="entry name" value="HAD-like_sf"/>
</dbReference>
<dbReference type="SFLD" id="SFLDG01129">
    <property type="entry name" value="C1.5:_HAD__Beta-PGM__Phosphata"/>
    <property type="match status" value="1"/>
</dbReference>
<dbReference type="InterPro" id="IPR051806">
    <property type="entry name" value="HAD-like_SPP"/>
</dbReference>
<protein>
    <submittedName>
        <fullName evidence="1">Sugar-phosphatase</fullName>
    </submittedName>
</protein>
<dbReference type="NCBIfam" id="TIGR01509">
    <property type="entry name" value="HAD-SF-IA-v3"/>
    <property type="match status" value="1"/>
</dbReference>
<dbReference type="Gene3D" id="3.40.50.1000">
    <property type="entry name" value="HAD superfamily/HAD-like"/>
    <property type="match status" value="1"/>
</dbReference>
<gene>
    <name evidence="1" type="ORF">EDF64_103286</name>
</gene>
<dbReference type="SFLD" id="SFLDS00003">
    <property type="entry name" value="Haloacid_Dehalogenase"/>
    <property type="match status" value="1"/>
</dbReference>
<accession>A0A4V6PQG6</accession>
<dbReference type="AlphaFoldDB" id="A0A4V6PQG6"/>
<dbReference type="FunFam" id="3.40.50.1000:FF:000162">
    <property type="entry name" value="HAD-like protein"/>
    <property type="match status" value="1"/>
</dbReference>
<dbReference type="Pfam" id="PF00702">
    <property type="entry name" value="Hydrolase"/>
    <property type="match status" value="1"/>
</dbReference>
<proteinExistence type="predicted"/>
<dbReference type="RefSeq" id="WP_133519167.1">
    <property type="nucleotide sequence ID" value="NZ_SNVW01000003.1"/>
</dbReference>
<sequence length="217" mass="22607">MIDIVASGVLFDMDGTLVDSTAVVEATWTRFGQRHGIDPDEILAFSHGRQAISTVQRFLPDLDLDEQLRVAQSLVDEESASTEGIFEIPGATAFVERLLAAGVPVALVTSAPRDLAVGRMAAAGLSMPAAFVPSEDVEHGKPHPDGYLRGAALLGVDATDCVAFEDAPAGLEAAIASGATTVVVGPLEAEVTAGLYRVTSYDGITVEPEGSAFRIRG</sequence>
<comment type="caution">
    <text evidence="1">The sequence shown here is derived from an EMBL/GenBank/DDBJ whole genome shotgun (WGS) entry which is preliminary data.</text>
</comment>
<evidence type="ECO:0000313" key="1">
    <source>
        <dbReference type="EMBL" id="TDN45362.1"/>
    </source>
</evidence>
<name>A0A4V6PQG6_9MICO</name>
<dbReference type="PANTHER" id="PTHR43481">
    <property type="entry name" value="FRUCTOSE-1-PHOSPHATE PHOSPHATASE"/>
    <property type="match status" value="1"/>
</dbReference>
<evidence type="ECO:0000313" key="2">
    <source>
        <dbReference type="Proteomes" id="UP000295764"/>
    </source>
</evidence>
<reference evidence="1 2" key="1">
    <citation type="submission" date="2019-03" db="EMBL/GenBank/DDBJ databases">
        <title>Genomic analyses of the natural microbiome of Caenorhabditis elegans.</title>
        <authorList>
            <person name="Samuel B."/>
        </authorList>
    </citation>
    <scope>NUCLEOTIDE SEQUENCE [LARGE SCALE GENOMIC DNA]</scope>
    <source>
        <strain evidence="1 2">JUb65</strain>
    </source>
</reference>
<dbReference type="SUPFAM" id="SSF56784">
    <property type="entry name" value="HAD-like"/>
    <property type="match status" value="1"/>
</dbReference>
<dbReference type="STRING" id="2035.RU06_02825"/>